<dbReference type="GO" id="GO:0004553">
    <property type="term" value="F:hydrolase activity, hydrolyzing O-glycosyl compounds"/>
    <property type="evidence" value="ECO:0007669"/>
    <property type="project" value="InterPro"/>
</dbReference>
<dbReference type="EMBL" id="CAJVCH010469997">
    <property type="protein sequence ID" value="CAG7820125.1"/>
    <property type="molecule type" value="Genomic_DNA"/>
</dbReference>
<reference evidence="5" key="1">
    <citation type="submission" date="2021-06" db="EMBL/GenBank/DDBJ databases">
        <authorList>
            <person name="Hodson N. C."/>
            <person name="Mongue J. A."/>
            <person name="Jaron S. K."/>
        </authorList>
    </citation>
    <scope>NUCLEOTIDE SEQUENCE</scope>
</reference>
<accession>A0A8J2KRN0</accession>
<gene>
    <name evidence="5" type="ORF">AFUS01_LOCUS30531</name>
</gene>
<dbReference type="InterPro" id="IPR050985">
    <property type="entry name" value="Alpha-glycosidase_related"/>
</dbReference>
<feature type="domain" description="Glycoside hydrolase family 31 TIM barrel" evidence="4">
    <location>
        <begin position="3"/>
        <end position="147"/>
    </location>
</feature>
<evidence type="ECO:0000256" key="3">
    <source>
        <dbReference type="RuleBase" id="RU361185"/>
    </source>
</evidence>
<proteinExistence type="inferred from homology"/>
<evidence type="ECO:0000256" key="1">
    <source>
        <dbReference type="ARBA" id="ARBA00022801"/>
    </source>
</evidence>
<comment type="similarity">
    <text evidence="3">Belongs to the glycosyl hydrolase 31 family.</text>
</comment>
<name>A0A8J2KRN0_9HEXA</name>
<organism evidence="5 6">
    <name type="scientific">Allacma fusca</name>
    <dbReference type="NCBI Taxonomy" id="39272"/>
    <lineage>
        <taxon>Eukaryota</taxon>
        <taxon>Metazoa</taxon>
        <taxon>Ecdysozoa</taxon>
        <taxon>Arthropoda</taxon>
        <taxon>Hexapoda</taxon>
        <taxon>Collembola</taxon>
        <taxon>Symphypleona</taxon>
        <taxon>Sminthuridae</taxon>
        <taxon>Allacma</taxon>
    </lineage>
</organism>
<keyword evidence="6" id="KW-1185">Reference proteome</keyword>
<feature type="non-terminal residue" evidence="5">
    <location>
        <position position="1"/>
    </location>
</feature>
<protein>
    <recommendedName>
        <fullName evidence="4">Glycoside hydrolase family 31 TIM barrel domain-containing protein</fullName>
    </recommendedName>
</protein>
<dbReference type="PANTHER" id="PTHR43053:SF4">
    <property type="entry name" value="MYOGENESIS-REGULATING GLYCOSIDASE"/>
    <property type="match status" value="1"/>
</dbReference>
<comment type="caution">
    <text evidence="5">The sequence shown here is derived from an EMBL/GenBank/DDBJ whole genome shotgun (WGS) entry which is preliminary data.</text>
</comment>
<evidence type="ECO:0000256" key="2">
    <source>
        <dbReference type="ARBA" id="ARBA00023295"/>
    </source>
</evidence>
<dbReference type="OrthoDB" id="10070917at2759"/>
<dbReference type="PANTHER" id="PTHR43053">
    <property type="entry name" value="GLYCOSIDASE FAMILY 31"/>
    <property type="match status" value="1"/>
</dbReference>
<dbReference type="AlphaFoldDB" id="A0A8J2KRN0"/>
<dbReference type="Pfam" id="PF01055">
    <property type="entry name" value="Glyco_hydro_31_2nd"/>
    <property type="match status" value="1"/>
</dbReference>
<dbReference type="Proteomes" id="UP000708208">
    <property type="component" value="Unassembled WGS sequence"/>
</dbReference>
<evidence type="ECO:0000259" key="4">
    <source>
        <dbReference type="Pfam" id="PF01055"/>
    </source>
</evidence>
<dbReference type="InterPro" id="IPR000322">
    <property type="entry name" value="Glyco_hydro_31_TIM"/>
</dbReference>
<dbReference type="GO" id="GO:0005975">
    <property type="term" value="P:carbohydrate metabolic process"/>
    <property type="evidence" value="ECO:0007669"/>
    <property type="project" value="InterPro"/>
</dbReference>
<sequence length="156" mass="17609">PLAIAWWRNRLEKLRTDFGITSFKFDAGEAVWLPPSVQIGSSDSSLLPNVLSTKYVEAISAFGSLIETRVGHRSQNHSIFVRMLDKDSRWGNDNGLQSLIPTHLLFSVLGYSFVLPDMIGGNANNHKPPSNELYIRWAQSTTFMPSWQFSVRTKII</sequence>
<feature type="non-terminal residue" evidence="5">
    <location>
        <position position="156"/>
    </location>
</feature>
<evidence type="ECO:0000313" key="5">
    <source>
        <dbReference type="EMBL" id="CAG7820125.1"/>
    </source>
</evidence>
<keyword evidence="2 3" id="KW-0326">Glycosidase</keyword>
<evidence type="ECO:0000313" key="6">
    <source>
        <dbReference type="Proteomes" id="UP000708208"/>
    </source>
</evidence>
<keyword evidence="1 3" id="KW-0378">Hydrolase</keyword>